<feature type="chain" id="PRO_5022170848" evidence="4">
    <location>
        <begin position="22"/>
        <end position="480"/>
    </location>
</feature>
<dbReference type="Gene3D" id="1.25.40.10">
    <property type="entry name" value="Tetratricopeptide repeat domain"/>
    <property type="match status" value="1"/>
</dbReference>
<evidence type="ECO:0000256" key="1">
    <source>
        <dbReference type="ARBA" id="ARBA00004370"/>
    </source>
</evidence>
<dbReference type="Gene3D" id="3.40.710.10">
    <property type="entry name" value="DD-peptidase/beta-lactamase superfamily"/>
    <property type="match status" value="1"/>
</dbReference>
<keyword evidence="2" id="KW-0472">Membrane</keyword>
<dbReference type="Proteomes" id="UP000318528">
    <property type="component" value="Unassembled WGS sequence"/>
</dbReference>
<dbReference type="OrthoDB" id="9793489at2"/>
<dbReference type="PROSITE" id="PS51257">
    <property type="entry name" value="PROKAR_LIPOPROTEIN"/>
    <property type="match status" value="1"/>
</dbReference>
<dbReference type="InterPro" id="IPR050491">
    <property type="entry name" value="AmpC-like"/>
</dbReference>
<evidence type="ECO:0000256" key="2">
    <source>
        <dbReference type="ARBA" id="ARBA00023136"/>
    </source>
</evidence>
<dbReference type="SUPFAM" id="SSF56601">
    <property type="entry name" value="beta-lactamase/transpeptidase-like"/>
    <property type="match status" value="1"/>
</dbReference>
<dbReference type="EMBL" id="VJZL01000013">
    <property type="protein sequence ID" value="TRX09666.1"/>
    <property type="molecule type" value="Genomic_DNA"/>
</dbReference>
<comment type="subcellular location">
    <subcellularLocation>
        <location evidence="1">Membrane</location>
    </subcellularLocation>
</comment>
<dbReference type="InterPro" id="IPR012338">
    <property type="entry name" value="Beta-lactam/transpept-like"/>
</dbReference>
<evidence type="ECO:0000313" key="9">
    <source>
        <dbReference type="Proteomes" id="UP000318669"/>
    </source>
</evidence>
<proteinExistence type="predicted"/>
<feature type="coiled-coil region" evidence="3">
    <location>
        <begin position="19"/>
        <end position="46"/>
    </location>
</feature>
<reference evidence="8 9" key="1">
    <citation type="submission" date="2019-07" db="EMBL/GenBank/DDBJ databases">
        <title>Novel species of Flavobacterium.</title>
        <authorList>
            <person name="Liu Q."/>
            <person name="Xin Y.-H."/>
        </authorList>
    </citation>
    <scope>NUCLEOTIDE SEQUENCE [LARGE SCALE GENOMIC DNA]</scope>
    <source>
        <strain evidence="6 8">GSP39</strain>
        <strain evidence="7 9">GSR22</strain>
    </source>
</reference>
<dbReference type="RefSeq" id="WP_143388173.1">
    <property type="nucleotide sequence ID" value="NZ_VJZL01000013.1"/>
</dbReference>
<keyword evidence="3" id="KW-0175">Coiled coil</keyword>
<evidence type="ECO:0000259" key="5">
    <source>
        <dbReference type="Pfam" id="PF00144"/>
    </source>
</evidence>
<organism evidence="7 9">
    <name type="scientific">Flavobacterium gawalongense</name>
    <dbReference type="NCBI Taxonomy" id="2594432"/>
    <lineage>
        <taxon>Bacteria</taxon>
        <taxon>Pseudomonadati</taxon>
        <taxon>Bacteroidota</taxon>
        <taxon>Flavobacteriia</taxon>
        <taxon>Flavobacteriales</taxon>
        <taxon>Flavobacteriaceae</taxon>
        <taxon>Flavobacterium</taxon>
    </lineage>
</organism>
<evidence type="ECO:0000313" key="7">
    <source>
        <dbReference type="EMBL" id="TRX09666.1"/>
    </source>
</evidence>
<sequence>MKKSILIISFLCLTISCFSQKAKNSKNNLKQKIDNYLKEIIEVNEIPGSAVAVIKNGKVIYEKYYGKSSIEENTLVNENRIFRLYSTTKLISAVAVFQLIEKNKLSLEDKIAKYLDNLPEEWQDVKIKNLITHSSGLPDIVKFEDIPYSLDESEKWSRLYKKPMEFETGDYYSYNQTNYCLLTKIIEKTFGSTFEDYVLKNQFPSAKKGVVFSANSSESIPDRVIHHLFDFKKNRYERFNADHGKIHNSGSGLNITLKEFIAWNERLDENILLNPATKNSMWSPFQFKNTKDNFLYGWGIYETNKIKSFGFSGGNMTAFRKFIDNDLTIIFLSNGYKNYNVEEQVIDHIAGIVDEKLLDSNLLADEKITSDFYKNDFEKAVKNYDTIKNQNPTRNFENRLITIGYNLMNNENLKDAIKVFEFNVKENPNSSNAYDCVAEAYFANGQLELSKQNYQKSFDMYSGNTNAKDMVNKIDEMLKK</sequence>
<name>A0A553BN39_9FLAO</name>
<gene>
    <name evidence="7" type="ORF">FNW11_09180</name>
    <name evidence="6" type="ORF">FNW12_12575</name>
</gene>
<keyword evidence="8" id="KW-1185">Reference proteome</keyword>
<evidence type="ECO:0000256" key="4">
    <source>
        <dbReference type="SAM" id="SignalP"/>
    </source>
</evidence>
<dbReference type="PANTHER" id="PTHR46825">
    <property type="entry name" value="D-ALANYL-D-ALANINE-CARBOXYPEPTIDASE/ENDOPEPTIDASE AMPH"/>
    <property type="match status" value="1"/>
</dbReference>
<dbReference type="InterPro" id="IPR011990">
    <property type="entry name" value="TPR-like_helical_dom_sf"/>
</dbReference>
<dbReference type="Proteomes" id="UP000318669">
    <property type="component" value="Unassembled WGS sequence"/>
</dbReference>
<keyword evidence="4" id="KW-0732">Signal</keyword>
<protein>
    <submittedName>
        <fullName evidence="7">Beta-lactamase family protein</fullName>
    </submittedName>
</protein>
<dbReference type="AlphaFoldDB" id="A0A553BN39"/>
<dbReference type="Pfam" id="PF00144">
    <property type="entry name" value="Beta-lactamase"/>
    <property type="match status" value="1"/>
</dbReference>
<dbReference type="PANTHER" id="PTHR46825:SF11">
    <property type="entry name" value="PENICILLIN-BINDING PROTEIN 4"/>
    <property type="match status" value="1"/>
</dbReference>
<dbReference type="SUPFAM" id="SSF48452">
    <property type="entry name" value="TPR-like"/>
    <property type="match status" value="1"/>
</dbReference>
<feature type="signal peptide" evidence="4">
    <location>
        <begin position="1"/>
        <end position="21"/>
    </location>
</feature>
<dbReference type="EMBL" id="VJZN01000022">
    <property type="protein sequence ID" value="TRX04888.1"/>
    <property type="molecule type" value="Genomic_DNA"/>
</dbReference>
<evidence type="ECO:0000313" key="6">
    <source>
        <dbReference type="EMBL" id="TRX04888.1"/>
    </source>
</evidence>
<dbReference type="InterPro" id="IPR001466">
    <property type="entry name" value="Beta-lactam-related"/>
</dbReference>
<evidence type="ECO:0000313" key="8">
    <source>
        <dbReference type="Proteomes" id="UP000318528"/>
    </source>
</evidence>
<feature type="domain" description="Beta-lactamase-related" evidence="5">
    <location>
        <begin position="34"/>
        <end position="338"/>
    </location>
</feature>
<accession>A0A553BN39</accession>
<evidence type="ECO:0000256" key="3">
    <source>
        <dbReference type="SAM" id="Coils"/>
    </source>
</evidence>
<dbReference type="GO" id="GO:0016020">
    <property type="term" value="C:membrane"/>
    <property type="evidence" value="ECO:0007669"/>
    <property type="project" value="UniProtKB-SubCell"/>
</dbReference>
<comment type="caution">
    <text evidence="7">The sequence shown here is derived from an EMBL/GenBank/DDBJ whole genome shotgun (WGS) entry which is preliminary data.</text>
</comment>